<comment type="similarity">
    <text evidence="2">Belongs to the ATP-dependent AMP-binding enzyme family.</text>
</comment>
<sequence>MLIHLTFMIFVFRSNNKMLRNPNYLYGEDSLLQVPAHGNFAKYVLQKLWICEDQLALINGKTHEQLTYRQMAKDAMNLAVSLVRMGVRKGDTIGICAENRQEYFSACIGIISTGAVLTCINPGYVDGELKHVLNISKPKIIFCSPASYKSHSKTLQSLPFIEKFILFGREKQNNTLSYEEFVESTKDISLDNFDVIDVTGQIDTAVIVYSSGTTGLPKGVMLTHFGSIASCEMSYSMDPKEPVLLINPWYHVMGLFGSIRVFVNRGIIVHLPKFDIDLYMKTIEVYKIGQITVAPPVLIAVCKFKSTYDVSSLKIVYSGAAPLKDDTIAAVRDRFPNLKAVLQGYGMTEITLCGSRHTLEDVLKDKVAGVGHVAPGTVIKIVDLESRKSVGHDQVGEICIKTITIMKGYVDKDNSEDFDDEGFFKTGDIGYYDQDKNLFIVDRLKELIKYKGFQVAPAELEGVLLEHPGIKDAGVVGIPHESAGEVPRAFVVLQPGSSLTEEEIKAFIATKLSNPKHIRGGVKFVAEIPKTPSGKILRKLLREMAKVKSHL</sequence>
<evidence type="ECO:0000256" key="4">
    <source>
        <dbReference type="ARBA" id="ARBA00023140"/>
    </source>
</evidence>
<dbReference type="Pfam" id="PF13193">
    <property type="entry name" value="AMP-binding_C"/>
    <property type="match status" value="1"/>
</dbReference>
<proteinExistence type="inferred from homology"/>
<keyword evidence="4" id="KW-0576">Peroxisome</keyword>
<dbReference type="InterPro" id="IPR045851">
    <property type="entry name" value="AMP-bd_C_sf"/>
</dbReference>
<evidence type="ECO:0000313" key="8">
    <source>
        <dbReference type="RefSeq" id="XP_052743141.1"/>
    </source>
</evidence>
<dbReference type="Proteomes" id="UP001652582">
    <property type="component" value="Chromosome 18"/>
</dbReference>
<dbReference type="PANTHER" id="PTHR24096">
    <property type="entry name" value="LONG-CHAIN-FATTY-ACID--COA LIGASE"/>
    <property type="match status" value="1"/>
</dbReference>
<dbReference type="InterPro" id="IPR025110">
    <property type="entry name" value="AMP-bd_C"/>
</dbReference>
<protein>
    <submittedName>
        <fullName evidence="8">Uncharacterized protein LOC112053001</fullName>
    </submittedName>
</protein>
<keyword evidence="7" id="KW-1185">Reference proteome</keyword>
<organism evidence="7 8">
    <name type="scientific">Bicyclus anynana</name>
    <name type="common">Squinting bush brown butterfly</name>
    <dbReference type="NCBI Taxonomy" id="110368"/>
    <lineage>
        <taxon>Eukaryota</taxon>
        <taxon>Metazoa</taxon>
        <taxon>Ecdysozoa</taxon>
        <taxon>Arthropoda</taxon>
        <taxon>Hexapoda</taxon>
        <taxon>Insecta</taxon>
        <taxon>Pterygota</taxon>
        <taxon>Neoptera</taxon>
        <taxon>Endopterygota</taxon>
        <taxon>Lepidoptera</taxon>
        <taxon>Glossata</taxon>
        <taxon>Ditrysia</taxon>
        <taxon>Papilionoidea</taxon>
        <taxon>Nymphalidae</taxon>
        <taxon>Satyrinae</taxon>
        <taxon>Satyrini</taxon>
        <taxon>Mycalesina</taxon>
        <taxon>Bicyclus</taxon>
    </lineage>
</organism>
<keyword evidence="3" id="KW-0436">Ligase</keyword>
<comment type="subcellular location">
    <subcellularLocation>
        <location evidence="1">Peroxisome</location>
    </subcellularLocation>
</comment>
<evidence type="ECO:0000256" key="1">
    <source>
        <dbReference type="ARBA" id="ARBA00004275"/>
    </source>
</evidence>
<evidence type="ECO:0000256" key="2">
    <source>
        <dbReference type="ARBA" id="ARBA00006432"/>
    </source>
</evidence>
<evidence type="ECO:0000259" key="6">
    <source>
        <dbReference type="Pfam" id="PF13193"/>
    </source>
</evidence>
<dbReference type="PROSITE" id="PS00455">
    <property type="entry name" value="AMP_BINDING"/>
    <property type="match status" value="1"/>
</dbReference>
<feature type="domain" description="AMP-dependent synthetase/ligase" evidence="5">
    <location>
        <begin position="53"/>
        <end position="409"/>
    </location>
</feature>
<accession>A0ABM3LVP8</accession>
<dbReference type="Gene3D" id="3.40.50.12780">
    <property type="entry name" value="N-terminal domain of ligase-like"/>
    <property type="match status" value="1"/>
</dbReference>
<evidence type="ECO:0000256" key="3">
    <source>
        <dbReference type="ARBA" id="ARBA00022598"/>
    </source>
</evidence>
<dbReference type="InterPro" id="IPR020845">
    <property type="entry name" value="AMP-binding_CS"/>
</dbReference>
<dbReference type="InterPro" id="IPR000873">
    <property type="entry name" value="AMP-dep_synth/lig_dom"/>
</dbReference>
<dbReference type="GeneID" id="112053001"/>
<feature type="domain" description="AMP-binding enzyme C-terminal" evidence="6">
    <location>
        <begin position="459"/>
        <end position="535"/>
    </location>
</feature>
<dbReference type="PANTHER" id="PTHR24096:SF149">
    <property type="entry name" value="AMP-BINDING DOMAIN-CONTAINING PROTEIN-RELATED"/>
    <property type="match status" value="1"/>
</dbReference>
<reference evidence="8" key="1">
    <citation type="submission" date="2025-08" db="UniProtKB">
        <authorList>
            <consortium name="RefSeq"/>
        </authorList>
    </citation>
    <scope>IDENTIFICATION</scope>
</reference>
<dbReference type="InterPro" id="IPR042099">
    <property type="entry name" value="ANL_N_sf"/>
</dbReference>
<dbReference type="Pfam" id="PF00501">
    <property type="entry name" value="AMP-binding"/>
    <property type="match status" value="1"/>
</dbReference>
<name>A0ABM3LVP8_BICAN</name>
<evidence type="ECO:0000259" key="5">
    <source>
        <dbReference type="Pfam" id="PF00501"/>
    </source>
</evidence>
<evidence type="ECO:0000313" key="7">
    <source>
        <dbReference type="Proteomes" id="UP001652582"/>
    </source>
</evidence>
<dbReference type="Gene3D" id="3.30.300.30">
    <property type="match status" value="1"/>
</dbReference>
<dbReference type="CDD" id="cd05911">
    <property type="entry name" value="Firefly_Luc_like"/>
    <property type="match status" value="1"/>
</dbReference>
<dbReference type="SUPFAM" id="SSF56801">
    <property type="entry name" value="Acetyl-CoA synthetase-like"/>
    <property type="match status" value="1"/>
</dbReference>
<gene>
    <name evidence="8" type="primary">LOC112053001</name>
</gene>
<dbReference type="RefSeq" id="XP_052743141.1">
    <property type="nucleotide sequence ID" value="XM_052887181.1"/>
</dbReference>